<name>A0A316WHQ0_9FLAO</name>
<sequence>MKTFLKLLKRTIIALLCLILIMIFIGWFYMKKPQFGALPEGERLEQVKKSPHYKEGKFRNLEEKPTITEGYSMLGEIWRSLAKEYPHTEPIDAIPSIKTDLKSIPANENAIVWFGHSSFFLQLDGVKILVDPVFSGKASPLPWGVTAYKGSDIYTTDDMPEIDYMLLSHDHYDHLDYETVQALQPKVKHVVCGLGAGAHYERWGYTKQQIIEKDWGDKVQVKPDFAIFTESTHHDGGRGFKSSQALWLSFFIQSPAMNVYYSGDGGYSGRFKKIAEKYPSIDWAIMECGQYNKAWQSVHELPEEVALAATELKAKNMLPVHHSKFTLARHPWNEPLERISALSQSKSYRFATPMIGEKVKLNDSTQQFKQWWKNIK</sequence>
<dbReference type="InterPro" id="IPR001279">
    <property type="entry name" value="Metallo-B-lactamas"/>
</dbReference>
<keyword evidence="1" id="KW-0812">Transmembrane</keyword>
<dbReference type="Pfam" id="PF12706">
    <property type="entry name" value="Lactamase_B_2"/>
    <property type="match status" value="1"/>
</dbReference>
<dbReference type="PANTHER" id="PTHR15032">
    <property type="entry name" value="N-ACYL-PHOSPHATIDYLETHANOLAMINE-HYDROLYZING PHOSPHOLIPASE D"/>
    <property type="match status" value="1"/>
</dbReference>
<dbReference type="GO" id="GO:0008270">
    <property type="term" value="F:zinc ion binding"/>
    <property type="evidence" value="ECO:0007669"/>
    <property type="project" value="InterPro"/>
</dbReference>
<keyword evidence="1" id="KW-1133">Transmembrane helix</keyword>
<protein>
    <submittedName>
        <fullName evidence="3">MBL fold metallo-hydrolase</fullName>
    </submittedName>
</protein>
<dbReference type="RefSeq" id="WP_103232718.1">
    <property type="nucleotide sequence ID" value="NZ_PPEG02000005.1"/>
</dbReference>
<feature type="domain" description="Metallo-beta-lactamase" evidence="2">
    <location>
        <begin position="128"/>
        <end position="322"/>
    </location>
</feature>
<keyword evidence="3" id="KW-0378">Hydrolase</keyword>
<dbReference type="EMBL" id="PPEG02000005">
    <property type="protein sequence ID" value="PWN60977.1"/>
    <property type="molecule type" value="Genomic_DNA"/>
</dbReference>
<evidence type="ECO:0000259" key="2">
    <source>
        <dbReference type="Pfam" id="PF12706"/>
    </source>
</evidence>
<accession>A0A316WHQ0</accession>
<dbReference type="PANTHER" id="PTHR15032:SF4">
    <property type="entry name" value="N-ACYL-PHOSPHATIDYLETHANOLAMINE-HYDROLYZING PHOSPHOLIPASE D"/>
    <property type="match status" value="1"/>
</dbReference>
<dbReference type="AlphaFoldDB" id="A0A316WHQ0"/>
<dbReference type="GO" id="GO:0005737">
    <property type="term" value="C:cytoplasm"/>
    <property type="evidence" value="ECO:0007669"/>
    <property type="project" value="TreeGrafter"/>
</dbReference>
<dbReference type="SUPFAM" id="SSF56281">
    <property type="entry name" value="Metallo-hydrolase/oxidoreductase"/>
    <property type="match status" value="1"/>
</dbReference>
<proteinExistence type="predicted"/>
<dbReference type="InterPro" id="IPR024884">
    <property type="entry name" value="NAPE-PLD"/>
</dbReference>
<keyword evidence="1" id="KW-0472">Membrane</keyword>
<evidence type="ECO:0000313" key="3">
    <source>
        <dbReference type="EMBL" id="PWN60977.1"/>
    </source>
</evidence>
<organism evidence="3 4">
    <name type="scientific">Chryseobacterium viscerum</name>
    <dbReference type="NCBI Taxonomy" id="1037377"/>
    <lineage>
        <taxon>Bacteria</taxon>
        <taxon>Pseudomonadati</taxon>
        <taxon>Bacteroidota</taxon>
        <taxon>Flavobacteriia</taxon>
        <taxon>Flavobacteriales</taxon>
        <taxon>Weeksellaceae</taxon>
        <taxon>Chryseobacterium group</taxon>
        <taxon>Chryseobacterium</taxon>
    </lineage>
</organism>
<feature type="transmembrane region" description="Helical" evidence="1">
    <location>
        <begin position="12"/>
        <end position="30"/>
    </location>
</feature>
<dbReference type="GO" id="GO:0070290">
    <property type="term" value="F:N-acylphosphatidylethanolamine-specific phospholipase D activity"/>
    <property type="evidence" value="ECO:0007669"/>
    <property type="project" value="InterPro"/>
</dbReference>
<reference evidence="3 4" key="1">
    <citation type="submission" date="2018-04" db="EMBL/GenBank/DDBJ databases">
        <title>Chryseobacterium oncorhynchi 701B-08T from rainbow trout, and Chryseobacterium viscerum 687B-08T from diseased fish.</title>
        <authorList>
            <person name="Jeong J.-J."/>
            <person name="Lee Y.J."/>
            <person name="Pathiraja D."/>
            <person name="Park B."/>
            <person name="Choi I.-G."/>
            <person name="Kim K.D."/>
        </authorList>
    </citation>
    <scope>NUCLEOTIDE SEQUENCE [LARGE SCALE GENOMIC DNA]</scope>
    <source>
        <strain evidence="3 4">687B-08</strain>
    </source>
</reference>
<dbReference type="Gene3D" id="3.60.15.10">
    <property type="entry name" value="Ribonuclease Z/Hydroxyacylglutathione hydrolase-like"/>
    <property type="match status" value="1"/>
</dbReference>
<dbReference type="InterPro" id="IPR036866">
    <property type="entry name" value="RibonucZ/Hydroxyglut_hydro"/>
</dbReference>
<gene>
    <name evidence="3" type="ORF">C1634_012975</name>
</gene>
<dbReference type="PIRSF" id="PIRSF038896">
    <property type="entry name" value="NAPE-PLD"/>
    <property type="match status" value="1"/>
</dbReference>
<evidence type="ECO:0000256" key="1">
    <source>
        <dbReference type="SAM" id="Phobius"/>
    </source>
</evidence>
<comment type="caution">
    <text evidence="3">The sequence shown here is derived from an EMBL/GenBank/DDBJ whole genome shotgun (WGS) entry which is preliminary data.</text>
</comment>
<dbReference type="Proteomes" id="UP000236413">
    <property type="component" value="Unassembled WGS sequence"/>
</dbReference>
<evidence type="ECO:0000313" key="4">
    <source>
        <dbReference type="Proteomes" id="UP000236413"/>
    </source>
</evidence>